<feature type="domain" description="Zn(2)-C6 fungal-type" evidence="4">
    <location>
        <begin position="31"/>
        <end position="61"/>
    </location>
</feature>
<dbReference type="PROSITE" id="PS50048">
    <property type="entry name" value="ZN2_CY6_FUNGAL_2"/>
    <property type="match status" value="1"/>
</dbReference>
<proteinExistence type="predicted"/>
<name>A0AA40C9G8_9PEZI</name>
<dbReference type="EMBL" id="JAULSR010000002">
    <property type="protein sequence ID" value="KAK0630112.1"/>
    <property type="molecule type" value="Genomic_DNA"/>
</dbReference>
<dbReference type="Gene3D" id="4.10.240.10">
    <property type="entry name" value="Zn(2)-C6 fungal-type DNA-binding domain"/>
    <property type="match status" value="1"/>
</dbReference>
<comment type="caution">
    <text evidence="5">The sequence shown here is derived from an EMBL/GenBank/DDBJ whole genome shotgun (WGS) entry which is preliminary data.</text>
</comment>
<dbReference type="Proteomes" id="UP001174934">
    <property type="component" value="Unassembled WGS sequence"/>
</dbReference>
<dbReference type="InterPro" id="IPR007219">
    <property type="entry name" value="XnlR_reg_dom"/>
</dbReference>
<dbReference type="PANTHER" id="PTHR47256">
    <property type="entry name" value="ZN(II)2CYS6 TRANSCRIPTION FACTOR (EUROFUNG)-RELATED"/>
    <property type="match status" value="1"/>
</dbReference>
<evidence type="ECO:0000259" key="4">
    <source>
        <dbReference type="PROSITE" id="PS50048"/>
    </source>
</evidence>
<dbReference type="PROSITE" id="PS00463">
    <property type="entry name" value="ZN2_CY6_FUNGAL_1"/>
    <property type="match status" value="1"/>
</dbReference>
<keyword evidence="1" id="KW-0479">Metal-binding</keyword>
<feature type="region of interest" description="Disordered" evidence="3">
    <location>
        <begin position="1"/>
        <end position="30"/>
    </location>
</feature>
<dbReference type="InterPro" id="IPR001138">
    <property type="entry name" value="Zn2Cys6_DnaBD"/>
</dbReference>
<gene>
    <name evidence="5" type="ORF">B0T17DRAFT_490691</name>
</gene>
<dbReference type="PANTHER" id="PTHR47256:SF1">
    <property type="entry name" value="ZN(II)2CYS6 TRANSCRIPTION FACTOR (EUROFUNG)"/>
    <property type="match status" value="1"/>
</dbReference>
<accession>A0AA40C9G8</accession>
<keyword evidence="6" id="KW-1185">Reference proteome</keyword>
<evidence type="ECO:0000313" key="6">
    <source>
        <dbReference type="Proteomes" id="UP001174934"/>
    </source>
</evidence>
<dbReference type="CDD" id="cd12148">
    <property type="entry name" value="fungal_TF_MHR"/>
    <property type="match status" value="1"/>
</dbReference>
<dbReference type="GO" id="GO:0006351">
    <property type="term" value="P:DNA-templated transcription"/>
    <property type="evidence" value="ECO:0007669"/>
    <property type="project" value="InterPro"/>
</dbReference>
<keyword evidence="2" id="KW-0539">Nucleus</keyword>
<dbReference type="Pfam" id="PF04082">
    <property type="entry name" value="Fungal_trans"/>
    <property type="match status" value="1"/>
</dbReference>
<dbReference type="CDD" id="cd00067">
    <property type="entry name" value="GAL4"/>
    <property type="match status" value="1"/>
</dbReference>
<protein>
    <recommendedName>
        <fullName evidence="4">Zn(2)-C6 fungal-type domain-containing protein</fullName>
    </recommendedName>
</protein>
<evidence type="ECO:0000256" key="3">
    <source>
        <dbReference type="SAM" id="MobiDB-lite"/>
    </source>
</evidence>
<evidence type="ECO:0000313" key="5">
    <source>
        <dbReference type="EMBL" id="KAK0630112.1"/>
    </source>
</evidence>
<dbReference type="Pfam" id="PF00172">
    <property type="entry name" value="Zn_clus"/>
    <property type="match status" value="1"/>
</dbReference>
<dbReference type="SUPFAM" id="SSF57701">
    <property type="entry name" value="Zn2/Cys6 DNA-binding domain"/>
    <property type="match status" value="1"/>
</dbReference>
<evidence type="ECO:0000256" key="2">
    <source>
        <dbReference type="ARBA" id="ARBA00023242"/>
    </source>
</evidence>
<dbReference type="AlphaFoldDB" id="A0AA40C9G8"/>
<dbReference type="SMART" id="SM00066">
    <property type="entry name" value="GAL4"/>
    <property type="match status" value="1"/>
</dbReference>
<dbReference type="InterPro" id="IPR036864">
    <property type="entry name" value="Zn2-C6_fun-type_DNA-bd_sf"/>
</dbReference>
<feature type="region of interest" description="Disordered" evidence="3">
    <location>
        <begin position="173"/>
        <end position="193"/>
    </location>
</feature>
<dbReference type="GO" id="GO:0000981">
    <property type="term" value="F:DNA-binding transcription factor activity, RNA polymerase II-specific"/>
    <property type="evidence" value="ECO:0007669"/>
    <property type="project" value="InterPro"/>
</dbReference>
<reference evidence="5" key="1">
    <citation type="submission" date="2023-06" db="EMBL/GenBank/DDBJ databases">
        <title>Genome-scale phylogeny and comparative genomics of the fungal order Sordariales.</title>
        <authorList>
            <consortium name="Lawrence Berkeley National Laboratory"/>
            <person name="Hensen N."/>
            <person name="Bonometti L."/>
            <person name="Westerberg I."/>
            <person name="Brannstrom I.O."/>
            <person name="Guillou S."/>
            <person name="Cros-Aarteil S."/>
            <person name="Calhoun S."/>
            <person name="Haridas S."/>
            <person name="Kuo A."/>
            <person name="Mondo S."/>
            <person name="Pangilinan J."/>
            <person name="Riley R."/>
            <person name="LaButti K."/>
            <person name="Andreopoulos B."/>
            <person name="Lipzen A."/>
            <person name="Chen C."/>
            <person name="Yanf M."/>
            <person name="Daum C."/>
            <person name="Ng V."/>
            <person name="Clum A."/>
            <person name="Steindorff A."/>
            <person name="Ohm R."/>
            <person name="Martin F."/>
            <person name="Silar P."/>
            <person name="Natvig D."/>
            <person name="Lalanne C."/>
            <person name="Gautier V."/>
            <person name="Ament-velasquez S.L."/>
            <person name="Kruys A."/>
            <person name="Hutchinson M.I."/>
            <person name="Powell A.J."/>
            <person name="Barry K."/>
            <person name="Miller A.N."/>
            <person name="Grigoriev I.V."/>
            <person name="Debuchy R."/>
            <person name="Gladieux P."/>
            <person name="Thoren M.H."/>
            <person name="Johannesson H."/>
        </authorList>
    </citation>
    <scope>NUCLEOTIDE SEQUENCE</scope>
    <source>
        <strain evidence="5">SMH3391-2</strain>
    </source>
</reference>
<dbReference type="InterPro" id="IPR053187">
    <property type="entry name" value="Notoamide_regulator"/>
</dbReference>
<organism evidence="5 6">
    <name type="scientific">Bombardia bombarda</name>
    <dbReference type="NCBI Taxonomy" id="252184"/>
    <lineage>
        <taxon>Eukaryota</taxon>
        <taxon>Fungi</taxon>
        <taxon>Dikarya</taxon>
        <taxon>Ascomycota</taxon>
        <taxon>Pezizomycotina</taxon>
        <taxon>Sordariomycetes</taxon>
        <taxon>Sordariomycetidae</taxon>
        <taxon>Sordariales</taxon>
        <taxon>Lasiosphaeriaceae</taxon>
        <taxon>Bombardia</taxon>
    </lineage>
</organism>
<dbReference type="GO" id="GO:0008270">
    <property type="term" value="F:zinc ion binding"/>
    <property type="evidence" value="ECO:0007669"/>
    <property type="project" value="InterPro"/>
</dbReference>
<evidence type="ECO:0000256" key="1">
    <source>
        <dbReference type="ARBA" id="ARBA00022723"/>
    </source>
</evidence>
<sequence length="734" mass="84966">MQVETSPASDRVAAPSPPPVQRKKRQATTAACGPCRKRKSKCDGERPKCSACIDRKTDCGFDTQAAETHAQALKRKFNELQAQQSTYEHIYDILQARPKEEAEEVFQRIRRGADAHSILRQVSHGDLLVQLALKPEARFRYEFPYSSEMPAFLCRQDNMYLASEMYACVLQPQPPHQHQGQQRQSQRRKTSWQQLLLTSEDSTDVSSDTGQGRDPYLKPYHGARVIHPLLETVKPSDWTKISSDDGLMRKLLHDYLLYEHGWFTMFHIDVFLQDMADRRNRFCSSLMVNLVLALGTHYHRGLPNRTDFWDSNTIGYKFLAEAKRLFEIELEVEKPLPNDPGWESKHREWHQRKLVSIQAAVLLNIAYSFNGADKFGWRYICRAVEIADEIHLFRTSHENFGFEIQSVRNYTAWALFCFQSLYCYHLFRPPLVKKPPESPLPDPVAFPQWYGEIWVRYPLSQSRSSTHHGPLFKAKADMWTIMHDFTLICFRDSASPLKLSMDQILGFYNRLVAWFDNLPEPLTPKNISMPHHLKLHMHYNLVLMNILKLITPRDWRDYTQLGYRLPIKSPRIAYEDARMHYETTIRLYYLRHGFDVLDGFILHFLGSLSEMTIEAINSNSSPSIIEALRSTVLLTAKGFYDQAQSIYVARAVFRLQTSMMRPEDVELLKYFAKIEVAEEIRTPLEQPVQSIWPTYDHPLGIEGISENPSNTLTRRLEGMSLEFTPSPGPSGPST</sequence>
<dbReference type="GO" id="GO:0003677">
    <property type="term" value="F:DNA binding"/>
    <property type="evidence" value="ECO:0007669"/>
    <property type="project" value="InterPro"/>
</dbReference>